<dbReference type="EMBL" id="MHTI01000027">
    <property type="protein sequence ID" value="OHA58758.1"/>
    <property type="molecule type" value="Genomic_DNA"/>
</dbReference>
<evidence type="ECO:0000313" key="2">
    <source>
        <dbReference type="EMBL" id="OHA58758.1"/>
    </source>
</evidence>
<name>A0A1G2QE71_9BACT</name>
<reference evidence="2 3" key="1">
    <citation type="journal article" date="2016" name="Nat. Commun.">
        <title>Thousands of microbial genomes shed light on interconnected biogeochemical processes in an aquifer system.</title>
        <authorList>
            <person name="Anantharaman K."/>
            <person name="Brown C.T."/>
            <person name="Hug L.A."/>
            <person name="Sharon I."/>
            <person name="Castelle C.J."/>
            <person name="Probst A.J."/>
            <person name="Thomas B.C."/>
            <person name="Singh A."/>
            <person name="Wilkins M.J."/>
            <person name="Karaoz U."/>
            <person name="Brodie E.L."/>
            <person name="Williams K.H."/>
            <person name="Hubbard S.S."/>
            <person name="Banfield J.F."/>
        </authorList>
    </citation>
    <scope>NUCLEOTIDE SEQUENCE [LARGE SCALE GENOMIC DNA]</scope>
</reference>
<dbReference type="AlphaFoldDB" id="A0A1G2QE71"/>
<feature type="transmembrane region" description="Helical" evidence="1">
    <location>
        <begin position="12"/>
        <end position="36"/>
    </location>
</feature>
<comment type="caution">
    <text evidence="2">The sequence shown here is derived from an EMBL/GenBank/DDBJ whole genome shotgun (WGS) entry which is preliminary data.</text>
</comment>
<gene>
    <name evidence="2" type="ORF">A2607_00025</name>
</gene>
<keyword evidence="1" id="KW-0812">Transmembrane</keyword>
<evidence type="ECO:0000256" key="1">
    <source>
        <dbReference type="SAM" id="Phobius"/>
    </source>
</evidence>
<dbReference type="Proteomes" id="UP000178481">
    <property type="component" value="Unassembled WGS sequence"/>
</dbReference>
<evidence type="ECO:0000313" key="3">
    <source>
        <dbReference type="Proteomes" id="UP000178481"/>
    </source>
</evidence>
<keyword evidence="1" id="KW-0472">Membrane</keyword>
<sequence>MKKNIIKVLIALTKAVVIVFALIGLVLTIGFLAQYFGLTKVSGAIDWRSRYYQNSDALGAGNQKLANWQKSEEWATLKKALAKDSAVIQKAGRDAGISPRLIATVIVGEQLRLFTSEREVFKQIFAPLSILGVQSQFSLGVTGMKYDTAKQVETNLKDSTSPFYLGAGYQSILDYPILTTNIDQARLDRLTDAHNHYYSYLYTALFLKQIEKQWRNAGFDISNQSGILATIFNLGFIKSDPNATPAIGGADIEVGGAKYSFGGLASDFYHSNELLAELPR</sequence>
<accession>A0A1G2QE71</accession>
<proteinExistence type="predicted"/>
<protein>
    <submittedName>
        <fullName evidence="2">Uncharacterized protein</fullName>
    </submittedName>
</protein>
<keyword evidence="1" id="KW-1133">Transmembrane helix</keyword>
<organism evidence="2 3">
    <name type="scientific">Candidatus Vogelbacteria bacterium RIFOXYD1_FULL_42_15</name>
    <dbReference type="NCBI Taxonomy" id="1802437"/>
    <lineage>
        <taxon>Bacteria</taxon>
        <taxon>Candidatus Vogeliibacteriota</taxon>
    </lineage>
</organism>